<feature type="binding site" evidence="5">
    <location>
        <position position="12"/>
    </location>
    <ligand>
        <name>Co(2+)</name>
        <dbReference type="ChEBI" id="CHEBI:48828"/>
    </ligand>
</feature>
<dbReference type="Pfam" id="PF01903">
    <property type="entry name" value="CbiX"/>
    <property type="match status" value="1"/>
</dbReference>
<dbReference type="InterPro" id="IPR023652">
    <property type="entry name" value="SiroHydchlorin_Cochelatase"/>
</dbReference>
<accession>A0A510DW59</accession>
<dbReference type="EMBL" id="AP018929">
    <property type="protein sequence ID" value="BBG24198.1"/>
    <property type="molecule type" value="Genomic_DNA"/>
</dbReference>
<reference evidence="9" key="1">
    <citation type="submission" date="2018-09" db="EMBL/GenBank/DDBJ databases">
        <title>Complete Genome Sequencing of Sulfolobus sp. JCM 16834.</title>
        <authorList>
            <person name="Kato S."/>
            <person name="Itoh T."/>
            <person name="Ohkuma M."/>
        </authorList>
    </citation>
    <scope>NUCLEOTIDE SEQUENCE [LARGE SCALE GENOMIC DNA]</scope>
    <source>
        <strain evidence="9">IC-007</strain>
    </source>
</reference>
<evidence type="ECO:0000256" key="1">
    <source>
        <dbReference type="ARBA" id="ARBA00022573"/>
    </source>
</evidence>
<dbReference type="PANTHER" id="PTHR33542:SF3">
    <property type="entry name" value="SIROHYDROCHLORIN FERROCHELATASE, CHLOROPLASTIC"/>
    <property type="match status" value="1"/>
</dbReference>
<dbReference type="UniPathway" id="UPA00148">
    <property type="reaction ID" value="UER00223"/>
</dbReference>
<dbReference type="GO" id="GO:0050897">
    <property type="term" value="F:cobalt ion binding"/>
    <property type="evidence" value="ECO:0007669"/>
    <property type="project" value="UniProtKB-UniRule"/>
</dbReference>
<dbReference type="GO" id="GO:0019251">
    <property type="term" value="P:anaerobic cobalamin biosynthetic process"/>
    <property type="evidence" value="ECO:0007669"/>
    <property type="project" value="UniProtKB-UniRule"/>
</dbReference>
<feature type="binding site" evidence="5">
    <location>
        <begin position="71"/>
        <end position="76"/>
    </location>
    <ligand>
        <name>substrate</name>
    </ligand>
</feature>
<evidence type="ECO:0000313" key="8">
    <source>
        <dbReference type="Proteomes" id="UP000322983"/>
    </source>
</evidence>
<dbReference type="KEGG" id="step:IC006_1505"/>
<evidence type="ECO:0000256" key="5">
    <source>
        <dbReference type="HAMAP-Rule" id="MF_00785"/>
    </source>
</evidence>
<dbReference type="AlphaFoldDB" id="A0A510DW59"/>
<feature type="active site" description="Proton acceptor" evidence="5">
    <location>
        <position position="12"/>
    </location>
</feature>
<dbReference type="InterPro" id="IPR002762">
    <property type="entry name" value="CbiX-like"/>
</dbReference>
<dbReference type="PANTHER" id="PTHR33542">
    <property type="entry name" value="SIROHYDROCHLORIN FERROCHELATASE, CHLOROPLASTIC"/>
    <property type="match status" value="1"/>
</dbReference>
<feature type="binding site" evidence="5">
    <location>
        <position position="76"/>
    </location>
    <ligand>
        <name>Co(2+)</name>
        <dbReference type="ChEBI" id="CHEBI:48828"/>
    </ligand>
</feature>
<proteinExistence type="inferred from homology"/>
<dbReference type="EMBL" id="AP018930">
    <property type="protein sequence ID" value="BBG26955.1"/>
    <property type="molecule type" value="Genomic_DNA"/>
</dbReference>
<evidence type="ECO:0000313" key="9">
    <source>
        <dbReference type="Proteomes" id="UP000325030"/>
    </source>
</evidence>
<reference evidence="6 8" key="2">
    <citation type="journal article" date="2020" name="Int. J. Syst. Evol. Microbiol.">
        <title>Sulfuracidifex tepidarius gen. nov., sp. nov. and transfer of Sulfolobus metallicus Huber and Stetter 1992 to the genus Sulfuracidifex as Sulfuracidifex metallicus comb. nov.</title>
        <authorList>
            <person name="Itoh T."/>
            <person name="Miura T."/>
            <person name="Sakai H.D."/>
            <person name="Kato S."/>
            <person name="Ohkuma M."/>
            <person name="Takashina T."/>
        </authorList>
    </citation>
    <scope>NUCLEOTIDE SEQUENCE [LARGE SCALE GENOMIC DNA]</scope>
    <source>
        <strain evidence="6 8">IC-006</strain>
        <strain evidence="7">IC-007</strain>
    </source>
</reference>
<dbReference type="EC" id="4.99.1.3" evidence="5"/>
<comment type="subunit">
    <text evidence="5">Homotetramer; dimer of dimers.</text>
</comment>
<dbReference type="GO" id="GO:0016852">
    <property type="term" value="F:sirohydrochlorin cobaltochelatase activity"/>
    <property type="evidence" value="ECO:0007669"/>
    <property type="project" value="UniProtKB-UniRule"/>
</dbReference>
<dbReference type="Proteomes" id="UP000322983">
    <property type="component" value="Chromosome"/>
</dbReference>
<comment type="function">
    <text evidence="5">Catalyzes the insertion of Co(2+) into sirohydrochlorin as part of the anaerobic pathway to cobalamin biosynthesis.</text>
</comment>
<feature type="binding site" evidence="5">
    <location>
        <position position="46"/>
    </location>
    <ligand>
        <name>substrate</name>
    </ligand>
</feature>
<keyword evidence="3 5" id="KW-0456">Lyase</keyword>
<comment type="similarity">
    <text evidence="5">Belongs to the CbiX family. CbiXS subfamily.</text>
</comment>
<evidence type="ECO:0000313" key="6">
    <source>
        <dbReference type="EMBL" id="BBG24198.1"/>
    </source>
</evidence>
<keyword evidence="2 5" id="KW-0479">Metal-binding</keyword>
<dbReference type="HAMAP" id="MF_00785">
    <property type="entry name" value="CbiX"/>
    <property type="match status" value="1"/>
</dbReference>
<evidence type="ECO:0000256" key="2">
    <source>
        <dbReference type="ARBA" id="ARBA00022723"/>
    </source>
</evidence>
<comment type="catalytic activity">
    <reaction evidence="5">
        <text>Co-sirohydrochlorin + 2 H(+) = sirohydrochlorin + Co(2+)</text>
        <dbReference type="Rhea" id="RHEA:15893"/>
        <dbReference type="ChEBI" id="CHEBI:15378"/>
        <dbReference type="ChEBI" id="CHEBI:48828"/>
        <dbReference type="ChEBI" id="CHEBI:58351"/>
        <dbReference type="ChEBI" id="CHEBI:60049"/>
        <dbReference type="EC" id="4.99.1.3"/>
    </reaction>
</comment>
<accession>A0A510E381</accession>
<comment type="pathway">
    <text evidence="5">Cofactor biosynthesis; adenosylcobalamin biosynthesis; cob(II)yrinate a,c-diamide from sirohydrochlorin (anaerobic route): step 1/10.</text>
</comment>
<evidence type="ECO:0000313" key="7">
    <source>
        <dbReference type="EMBL" id="BBG26955.1"/>
    </source>
</evidence>
<keyword evidence="8" id="KW-1185">Reference proteome</keyword>
<evidence type="ECO:0000256" key="3">
    <source>
        <dbReference type="ARBA" id="ARBA00023239"/>
    </source>
</evidence>
<evidence type="ECO:0000256" key="4">
    <source>
        <dbReference type="ARBA" id="ARBA00023285"/>
    </source>
</evidence>
<dbReference type="SUPFAM" id="SSF53800">
    <property type="entry name" value="Chelatase"/>
    <property type="match status" value="1"/>
</dbReference>
<protein>
    <recommendedName>
        <fullName evidence="5">Sirohydrochlorin cobaltochelatase</fullName>
        <ecNumber evidence="5">4.99.1.3</ecNumber>
    </recommendedName>
    <alternativeName>
        <fullName evidence="5">CbiXS</fullName>
    </alternativeName>
</protein>
<keyword evidence="1 5" id="KW-0169">Cobalamin biosynthesis</keyword>
<dbReference type="Gene3D" id="3.40.50.1400">
    <property type="match status" value="1"/>
</dbReference>
<dbReference type="STRING" id="1294262.GCA_001316085_00540"/>
<organism evidence="6 8">
    <name type="scientific">Sulfuracidifex tepidarius</name>
    <dbReference type="NCBI Taxonomy" id="1294262"/>
    <lineage>
        <taxon>Archaea</taxon>
        <taxon>Thermoproteota</taxon>
        <taxon>Thermoprotei</taxon>
        <taxon>Sulfolobales</taxon>
        <taxon>Sulfolobaceae</taxon>
        <taxon>Sulfuracidifex</taxon>
    </lineage>
</organism>
<dbReference type="Proteomes" id="UP000325030">
    <property type="component" value="Chromosome"/>
</dbReference>
<sequence length="129" mass="14546">MRSLIGILLVLHGSKVPQWKEMAIGYAKMLSRDFELVEYGFLEFDQPDLRTALENLVEKGAEEVVVVPLLFATGTHFLKDIPRLLGIEGNEADIHGKKVLIRIAPPLGLDSRIAEVLKERVEETIRIRT</sequence>
<dbReference type="CDD" id="cd03416">
    <property type="entry name" value="CbiX_SirB_N"/>
    <property type="match status" value="1"/>
</dbReference>
<dbReference type="InterPro" id="IPR050963">
    <property type="entry name" value="Sirohydro_Cobaltochel/CbiX"/>
</dbReference>
<keyword evidence="4 5" id="KW-0170">Cobalt</keyword>
<name>A0A510DW59_9CREN</name>
<gene>
    <name evidence="5" type="primary">cbiX</name>
    <name evidence="6" type="ORF">IC006_1505</name>
    <name evidence="7" type="ORF">IC007_1482</name>
</gene>